<evidence type="ECO:0000313" key="4">
    <source>
        <dbReference type="Proteomes" id="UP001054902"/>
    </source>
</evidence>
<dbReference type="GO" id="GO:0032991">
    <property type="term" value="C:protein-containing complex"/>
    <property type="evidence" value="ECO:0007669"/>
    <property type="project" value="UniProtKB-ARBA"/>
</dbReference>
<dbReference type="GO" id="GO:0051754">
    <property type="term" value="P:meiotic sister chromatid cohesion, centromeric"/>
    <property type="evidence" value="ECO:0007669"/>
    <property type="project" value="TreeGrafter"/>
</dbReference>
<evidence type="ECO:0000256" key="1">
    <source>
        <dbReference type="SAM" id="MobiDB-lite"/>
    </source>
</evidence>
<dbReference type="Proteomes" id="UP001054902">
    <property type="component" value="Unassembled WGS sequence"/>
</dbReference>
<evidence type="ECO:0000313" key="3">
    <source>
        <dbReference type="EMBL" id="GFH56099.1"/>
    </source>
</evidence>
<proteinExistence type="predicted"/>
<dbReference type="GO" id="GO:0004672">
    <property type="term" value="F:protein kinase activity"/>
    <property type="evidence" value="ECO:0007669"/>
    <property type="project" value="TreeGrafter"/>
</dbReference>
<name>A0AAD3D4W3_9STRA</name>
<dbReference type="PROSITE" id="PS51489">
    <property type="entry name" value="BUB1_N"/>
    <property type="match status" value="1"/>
</dbReference>
<dbReference type="SMART" id="SM00777">
    <property type="entry name" value="Mad3_BUB1_I"/>
    <property type="match status" value="1"/>
</dbReference>
<keyword evidence="4" id="KW-1185">Reference proteome</keyword>
<evidence type="ECO:0000259" key="2">
    <source>
        <dbReference type="PROSITE" id="PS51489"/>
    </source>
</evidence>
<dbReference type="GO" id="GO:0007094">
    <property type="term" value="P:mitotic spindle assembly checkpoint signaling"/>
    <property type="evidence" value="ECO:0007669"/>
    <property type="project" value="InterPro"/>
</dbReference>
<feature type="region of interest" description="Disordered" evidence="1">
    <location>
        <begin position="409"/>
        <end position="474"/>
    </location>
</feature>
<feature type="region of interest" description="Disordered" evidence="1">
    <location>
        <begin position="223"/>
        <end position="290"/>
    </location>
</feature>
<accession>A0AAD3D4W3</accession>
<feature type="compositionally biased region" description="Basic and acidic residues" evidence="1">
    <location>
        <begin position="10"/>
        <end position="31"/>
    </location>
</feature>
<comment type="caution">
    <text evidence="3">The sequence shown here is derived from an EMBL/GenBank/DDBJ whole genome shotgun (WGS) entry which is preliminary data.</text>
</comment>
<dbReference type="PANTHER" id="PTHR14030">
    <property type="entry name" value="MITOTIC CHECKPOINT SERINE/THREONINE-PROTEIN KINASE BUB1"/>
    <property type="match status" value="1"/>
</dbReference>
<organism evidence="3 4">
    <name type="scientific">Chaetoceros tenuissimus</name>
    <dbReference type="NCBI Taxonomy" id="426638"/>
    <lineage>
        <taxon>Eukaryota</taxon>
        <taxon>Sar</taxon>
        <taxon>Stramenopiles</taxon>
        <taxon>Ochrophyta</taxon>
        <taxon>Bacillariophyta</taxon>
        <taxon>Coscinodiscophyceae</taxon>
        <taxon>Chaetocerotophycidae</taxon>
        <taxon>Chaetocerotales</taxon>
        <taxon>Chaetocerotaceae</taxon>
        <taxon>Chaetoceros</taxon>
    </lineage>
</organism>
<feature type="compositionally biased region" description="Basic and acidic residues" evidence="1">
    <location>
        <begin position="329"/>
        <end position="348"/>
    </location>
</feature>
<feature type="region of interest" description="Disordered" evidence="1">
    <location>
        <begin position="329"/>
        <end position="368"/>
    </location>
</feature>
<feature type="compositionally biased region" description="Polar residues" evidence="1">
    <location>
        <begin position="275"/>
        <end position="286"/>
    </location>
</feature>
<dbReference type="AlphaFoldDB" id="A0AAD3D4W3"/>
<reference evidence="3 4" key="1">
    <citation type="journal article" date="2021" name="Sci. Rep.">
        <title>The genome of the diatom Chaetoceros tenuissimus carries an ancient integrated fragment of an extant virus.</title>
        <authorList>
            <person name="Hongo Y."/>
            <person name="Kimura K."/>
            <person name="Takaki Y."/>
            <person name="Yoshida Y."/>
            <person name="Baba S."/>
            <person name="Kobayashi G."/>
            <person name="Nagasaki K."/>
            <person name="Hano T."/>
            <person name="Tomaru Y."/>
        </authorList>
    </citation>
    <scope>NUCLEOTIDE SEQUENCE [LARGE SCALE GENOMIC DNA]</scope>
    <source>
        <strain evidence="3 4">NIES-3715</strain>
    </source>
</reference>
<gene>
    <name evidence="3" type="ORF">CTEN210_12575</name>
</gene>
<feature type="compositionally biased region" description="Low complexity" evidence="1">
    <location>
        <begin position="437"/>
        <end position="453"/>
    </location>
</feature>
<feature type="region of interest" description="Disordered" evidence="1">
    <location>
        <begin position="1"/>
        <end position="51"/>
    </location>
</feature>
<dbReference type="EMBL" id="BLLK01000051">
    <property type="protein sequence ID" value="GFH56099.1"/>
    <property type="molecule type" value="Genomic_DNA"/>
</dbReference>
<protein>
    <recommendedName>
        <fullName evidence="2">BUB1 N-terminal domain-containing protein</fullName>
    </recommendedName>
</protein>
<dbReference type="Pfam" id="PF08311">
    <property type="entry name" value="Mad3_BUB1_I"/>
    <property type="match status" value="1"/>
</dbReference>
<dbReference type="Gene3D" id="1.25.40.430">
    <property type="match status" value="1"/>
</dbReference>
<feature type="domain" description="BUB1 N-terminal" evidence="2">
    <location>
        <begin position="75"/>
        <end position="240"/>
    </location>
</feature>
<sequence length="815" mass="90851">MVLAETSTPHWEHFKENAAPLERGRNVEKLGKALGAKSAATTQRPEDDRNIAKYERDVRPSVKFSKLFNENQTTDPDEIQDMLDRCKVDKDPLVHWIKYIKYHEDTYPSDTHAQLLLKERCTQALLHHPKYTNDVRYIRVCVLYADGTSEPQDQFKFFHKHKIGSEVAIFWLAWAWVAEKRKDFPFAEKIFKKAIQKKAKPTKIVNERYKQFQRRMSRHWLNAQNPENVYDEEENDERRSRGALSGLTEEGVRQNFRSRGANVGANRPPRHVQPMSRQSNNVQNENDPQEASGGFQIFAEEDGNEYDELNQSIAQDNNENVNRPRFVTQKDRNKENTQDAEAWNERGGLHGQNQGISIYPDPAEDNGTSVLSRWAGPNADSVAGNNAPSGVSAFEVFVDEDCTNEVEATKISKHGQLSERSLRPRLDEGRGGLGYKSSSLSSRPSSQSSSRSSKLGIDGLLSKEPKSKATKKSISSGFDKKLLAKDENGREKCFEEHRAARGKFRTVQNQSNFNLLHKVQQESGSMSLDSSCMDTDMEEASTIEEVEMDEASRSIEMIRECSDEDASEASQNAASGESAKKVLFGMNTSQINQSASRLNNTSIASSVVDERIAVGVLDDREETLNTKFAARELSMMFSSPGALNKSTLPKSKPQAMLFSMHHDDSCTSVDEKEPIGGGGGFEIFQENDGEPAQDKVKTSGGFTIFNDDNADNIPESKGFAVYQEESDSDESSACGHGDTASLADIMDIMKDLSPKEGLKKRDEFGDDFGTDDGDGTVLTADTAAFGDLSFIPSAGDTVNLEEKLDNMKISGLKKR</sequence>
<dbReference type="InterPro" id="IPR013212">
    <property type="entry name" value="Mad3/Bub1_I"/>
</dbReference>
<dbReference type="InterPro" id="IPR015661">
    <property type="entry name" value="Bub1/Mad3"/>
</dbReference>
<dbReference type="PANTHER" id="PTHR14030:SF4">
    <property type="entry name" value="BUB1 KINASE, ISOFORM A-RELATED"/>
    <property type="match status" value="1"/>
</dbReference>
<feature type="compositionally biased region" description="Basic and acidic residues" evidence="1">
    <location>
        <begin position="416"/>
        <end position="430"/>
    </location>
</feature>